<protein>
    <submittedName>
        <fullName evidence="7">Protein lifeguard 4</fullName>
    </submittedName>
</protein>
<feature type="transmembrane region" description="Helical" evidence="5">
    <location>
        <begin position="156"/>
        <end position="177"/>
    </location>
</feature>
<feature type="transmembrane region" description="Helical" evidence="5">
    <location>
        <begin position="98"/>
        <end position="119"/>
    </location>
</feature>
<dbReference type="PANTHER" id="PTHR23291:SF50">
    <property type="entry name" value="PROTEIN LIFEGUARD 4"/>
    <property type="match status" value="1"/>
</dbReference>
<keyword evidence="2 5" id="KW-0812">Transmembrane</keyword>
<evidence type="ECO:0000256" key="4">
    <source>
        <dbReference type="ARBA" id="ARBA00023136"/>
    </source>
</evidence>
<dbReference type="AlphaFoldDB" id="A0A1I7XWF0"/>
<proteinExistence type="inferred from homology"/>
<dbReference type="PANTHER" id="PTHR23291">
    <property type="entry name" value="BAX INHIBITOR-RELATED"/>
    <property type="match status" value="1"/>
</dbReference>
<comment type="subcellular location">
    <subcellularLocation>
        <location evidence="1">Membrane</location>
        <topology evidence="1">Multi-pass membrane protein</topology>
    </subcellularLocation>
</comment>
<dbReference type="GO" id="GO:0016020">
    <property type="term" value="C:membrane"/>
    <property type="evidence" value="ECO:0007669"/>
    <property type="project" value="UniProtKB-SubCell"/>
</dbReference>
<keyword evidence="3 5" id="KW-1133">Transmembrane helix</keyword>
<evidence type="ECO:0000256" key="5">
    <source>
        <dbReference type="RuleBase" id="RU004379"/>
    </source>
</evidence>
<dbReference type="Proteomes" id="UP000095287">
    <property type="component" value="Unplaced"/>
</dbReference>
<feature type="transmembrane region" description="Helical" evidence="5">
    <location>
        <begin position="183"/>
        <end position="201"/>
    </location>
</feature>
<feature type="transmembrane region" description="Helical" evidence="5">
    <location>
        <begin position="131"/>
        <end position="149"/>
    </location>
</feature>
<keyword evidence="4 5" id="KW-0472">Membrane</keyword>
<name>A0A1I7XWF0_9BILA</name>
<evidence type="ECO:0000313" key="7">
    <source>
        <dbReference type="WBParaSite" id="L893_g10152.t2"/>
    </source>
</evidence>
<reference evidence="7" key="1">
    <citation type="submission" date="2016-11" db="UniProtKB">
        <authorList>
            <consortium name="WormBaseParasite"/>
        </authorList>
    </citation>
    <scope>IDENTIFICATION</scope>
</reference>
<evidence type="ECO:0000256" key="2">
    <source>
        <dbReference type="ARBA" id="ARBA00022692"/>
    </source>
</evidence>
<organism evidence="6 7">
    <name type="scientific">Steinernema glaseri</name>
    <dbReference type="NCBI Taxonomy" id="37863"/>
    <lineage>
        <taxon>Eukaryota</taxon>
        <taxon>Metazoa</taxon>
        <taxon>Ecdysozoa</taxon>
        <taxon>Nematoda</taxon>
        <taxon>Chromadorea</taxon>
        <taxon>Rhabditida</taxon>
        <taxon>Tylenchina</taxon>
        <taxon>Panagrolaimomorpha</taxon>
        <taxon>Strongyloidoidea</taxon>
        <taxon>Steinernematidae</taxon>
        <taxon>Steinernema</taxon>
    </lineage>
</organism>
<feature type="transmembrane region" description="Helical" evidence="5">
    <location>
        <begin position="213"/>
        <end position="234"/>
    </location>
</feature>
<dbReference type="InterPro" id="IPR006214">
    <property type="entry name" value="Bax_inhibitor_1-related"/>
</dbReference>
<dbReference type="GO" id="GO:0043066">
    <property type="term" value="P:negative regulation of apoptotic process"/>
    <property type="evidence" value="ECO:0007669"/>
    <property type="project" value="TreeGrafter"/>
</dbReference>
<feature type="transmembrane region" description="Helical" evidence="5">
    <location>
        <begin position="240"/>
        <end position="258"/>
    </location>
</feature>
<sequence>MCCKIFQLKKGNICVRLDLFELVLYIYSFRSEMASIPLMSDQDLEEGRGLPDYNEATKATKKYAPKGNRLFRYAEETANMGMVAQASVAIRLGFLRKVFGILSFQLIATIILSSALYFTPGVRGFVQQQPWILFVNLFGSIAVLFAMFVHARSVPLNYILLTVWTVMQALVIGSIVLFYDVDVVIQAAILTAVAVVGLFIFTLQSKRDFQKHYALLFTCSAILMMGMFLQVVFMSPTFDLLMAIFGAIVFAAYLVIDIDFIMNHSSPEDYIIACINLYLDIVNLFLEILRILNELNRNN</sequence>
<dbReference type="WBParaSite" id="L893_g10152.t2">
    <property type="protein sequence ID" value="L893_g10152.t2"/>
    <property type="gene ID" value="L893_g10152"/>
</dbReference>
<comment type="similarity">
    <text evidence="5">Belongs to the BI1 family.</text>
</comment>
<keyword evidence="6" id="KW-1185">Reference proteome</keyword>
<accession>A0A1I7XWF0</accession>
<dbReference type="Pfam" id="PF01027">
    <property type="entry name" value="Bax1-I"/>
    <property type="match status" value="1"/>
</dbReference>
<evidence type="ECO:0000313" key="6">
    <source>
        <dbReference type="Proteomes" id="UP000095287"/>
    </source>
</evidence>
<evidence type="ECO:0000256" key="1">
    <source>
        <dbReference type="ARBA" id="ARBA00004141"/>
    </source>
</evidence>
<evidence type="ECO:0000256" key="3">
    <source>
        <dbReference type="ARBA" id="ARBA00022989"/>
    </source>
</evidence>